<sequence>MGNSHIKGFNKQDEGFSFRNGELILRQLIASFDGKSLPLRVFSNKELDDATNGFDESRFIKRDSLWTLYKGSHDGRFISVKLFNTSLIDKAKVLEKIINEVAIASQMGKHKNILKLLGYCAESELPLLVYEYAENGDLSQYISRDSELPLPWESRLRILNEVANAVSFLHYGTSRVVVQGDIKPYNIFLDDKFSAKLGDFVLSKLIPLGEDHIREDIVAETYGYMAPESATGARFSEKSDVFGLGVVILQVLTARRVVDLYDPENWIPRSMNEFFSAAHIAGGGSMQQQIEECAELVRRCFMRNPEERPTMIEVAKSLRMIRRLSKQRSENCTG</sequence>
<dbReference type="PANTHER" id="PTHR27005">
    <property type="entry name" value="WALL-ASSOCIATED RECEPTOR KINASE-LIKE 21"/>
    <property type="match status" value="1"/>
</dbReference>
<name>A0A218WQ84_PUNGR</name>
<reference evidence="5 7" key="3">
    <citation type="submission" date="2017-11" db="EMBL/GenBank/DDBJ databases">
        <title>De-novo sequencing of pomegranate (Punica granatum L.) genome.</title>
        <authorList>
            <person name="Akparov Z."/>
            <person name="Amiraslanov A."/>
            <person name="Hajiyeva S."/>
            <person name="Abbasov M."/>
            <person name="Kaur K."/>
            <person name="Hamwieh A."/>
            <person name="Solovyev V."/>
            <person name="Salamov A."/>
            <person name="Braich B."/>
            <person name="Kosarev P."/>
            <person name="Mahmoud A."/>
            <person name="Hajiyev E."/>
            <person name="Babayeva S."/>
            <person name="Izzatullayeva V."/>
            <person name="Mammadov A."/>
            <person name="Mammadov A."/>
            <person name="Sharifova S."/>
            <person name="Ojaghi J."/>
            <person name="Eynullazada K."/>
            <person name="Bayramov B."/>
            <person name="Abdulazimova A."/>
            <person name="Shahmuradov I."/>
        </authorList>
    </citation>
    <scope>NUCLEOTIDE SEQUENCE [LARGE SCALE GENOMIC DNA]</scope>
    <source>
        <strain evidence="5">AG2017</strain>
        <strain evidence="7">cv. AG2017</strain>
        <tissue evidence="5">Leaf</tissue>
    </source>
</reference>
<accession>A0A218WQ84</accession>
<dbReference type="STRING" id="22663.A0A218WQ84"/>
<dbReference type="GO" id="GO:0005886">
    <property type="term" value="C:plasma membrane"/>
    <property type="evidence" value="ECO:0007669"/>
    <property type="project" value="TreeGrafter"/>
</dbReference>
<dbReference type="SMART" id="SM00220">
    <property type="entry name" value="S_TKc"/>
    <property type="match status" value="1"/>
</dbReference>
<dbReference type="InterPro" id="IPR045274">
    <property type="entry name" value="WAK-like"/>
</dbReference>
<dbReference type="PANTHER" id="PTHR27005:SF522">
    <property type="entry name" value="NON-FUNCTIONAL PSEUDOKINASE ZED1-LIKE"/>
    <property type="match status" value="1"/>
</dbReference>
<dbReference type="AlphaFoldDB" id="A0A218WQ84"/>
<evidence type="ECO:0000256" key="1">
    <source>
        <dbReference type="ARBA" id="ARBA00022741"/>
    </source>
</evidence>
<dbReference type="GeneID" id="116215433"/>
<dbReference type="InterPro" id="IPR000719">
    <property type="entry name" value="Prot_kinase_dom"/>
</dbReference>
<dbReference type="Gene3D" id="3.30.200.20">
    <property type="entry name" value="Phosphorylase Kinase, domain 1"/>
    <property type="match status" value="1"/>
</dbReference>
<evidence type="ECO:0000313" key="5">
    <source>
        <dbReference type="EMBL" id="PKI38754.1"/>
    </source>
</evidence>
<dbReference type="InterPro" id="IPR011009">
    <property type="entry name" value="Kinase-like_dom_sf"/>
</dbReference>
<dbReference type="SUPFAM" id="SSF56112">
    <property type="entry name" value="Protein kinase-like (PK-like)"/>
    <property type="match status" value="1"/>
</dbReference>
<dbReference type="OrthoDB" id="75710at2759"/>
<organism evidence="4 6">
    <name type="scientific">Punica granatum</name>
    <name type="common">Pomegranate</name>
    <dbReference type="NCBI Taxonomy" id="22663"/>
    <lineage>
        <taxon>Eukaryota</taxon>
        <taxon>Viridiplantae</taxon>
        <taxon>Streptophyta</taxon>
        <taxon>Embryophyta</taxon>
        <taxon>Tracheophyta</taxon>
        <taxon>Spermatophyta</taxon>
        <taxon>Magnoliopsida</taxon>
        <taxon>eudicotyledons</taxon>
        <taxon>Gunneridae</taxon>
        <taxon>Pentapetalae</taxon>
        <taxon>rosids</taxon>
        <taxon>malvids</taxon>
        <taxon>Myrtales</taxon>
        <taxon>Lythraceae</taxon>
        <taxon>Punica</taxon>
    </lineage>
</organism>
<dbReference type="Proteomes" id="UP000233551">
    <property type="component" value="Unassembled WGS sequence"/>
</dbReference>
<feature type="domain" description="Protein kinase" evidence="3">
    <location>
        <begin position="54"/>
        <end position="321"/>
    </location>
</feature>
<dbReference type="GO" id="GO:0007166">
    <property type="term" value="P:cell surface receptor signaling pathway"/>
    <property type="evidence" value="ECO:0007669"/>
    <property type="project" value="InterPro"/>
</dbReference>
<dbReference type="EMBL" id="MTKT01003433">
    <property type="protein sequence ID" value="OWM74796.1"/>
    <property type="molecule type" value="Genomic_DNA"/>
</dbReference>
<reference evidence="4" key="2">
    <citation type="submission" date="2017-06" db="EMBL/GenBank/DDBJ databases">
        <title>The pomegranate genome and the genomics of punicalagin biosynthesis.</title>
        <authorList>
            <person name="Xu C."/>
        </authorList>
    </citation>
    <scope>NUCLEOTIDE SEQUENCE [LARGE SCALE GENOMIC DNA]</scope>
    <source>
        <tissue evidence="4">Fresh leaf</tissue>
    </source>
</reference>
<keyword evidence="7" id="KW-1185">Reference proteome</keyword>
<evidence type="ECO:0000313" key="4">
    <source>
        <dbReference type="EMBL" id="OWM74796.1"/>
    </source>
</evidence>
<dbReference type="PROSITE" id="PS50011">
    <property type="entry name" value="PROTEIN_KINASE_DOM"/>
    <property type="match status" value="1"/>
</dbReference>
<evidence type="ECO:0000259" key="3">
    <source>
        <dbReference type="PROSITE" id="PS50011"/>
    </source>
</evidence>
<dbReference type="Pfam" id="PF00069">
    <property type="entry name" value="Pkinase"/>
    <property type="match status" value="1"/>
</dbReference>
<dbReference type="Gene3D" id="1.10.510.10">
    <property type="entry name" value="Transferase(Phosphotransferase) domain 1"/>
    <property type="match status" value="1"/>
</dbReference>
<dbReference type="PIRSF" id="PIRSF000654">
    <property type="entry name" value="Integrin-linked_kinase"/>
    <property type="match status" value="1"/>
</dbReference>
<evidence type="ECO:0000313" key="6">
    <source>
        <dbReference type="Proteomes" id="UP000197138"/>
    </source>
</evidence>
<gene>
    <name evidence="4" type="ORF">CDL15_Pgr004563</name>
    <name evidence="5" type="ORF">CRG98_040867</name>
</gene>
<dbReference type="Proteomes" id="UP000197138">
    <property type="component" value="Unassembled WGS sequence"/>
</dbReference>
<dbReference type="GO" id="GO:0005524">
    <property type="term" value="F:ATP binding"/>
    <property type="evidence" value="ECO:0007669"/>
    <property type="project" value="UniProtKB-KW"/>
</dbReference>
<proteinExistence type="predicted"/>
<evidence type="ECO:0000313" key="7">
    <source>
        <dbReference type="Proteomes" id="UP000233551"/>
    </source>
</evidence>
<protein>
    <recommendedName>
        <fullName evidence="3">Protein kinase domain-containing protein</fullName>
    </recommendedName>
</protein>
<dbReference type="GO" id="GO:0004674">
    <property type="term" value="F:protein serine/threonine kinase activity"/>
    <property type="evidence" value="ECO:0007669"/>
    <property type="project" value="TreeGrafter"/>
</dbReference>
<keyword evidence="1" id="KW-0547">Nucleotide-binding</keyword>
<comment type="caution">
    <text evidence="4">The sequence shown here is derived from an EMBL/GenBank/DDBJ whole genome shotgun (WGS) entry which is preliminary data.</text>
</comment>
<keyword evidence="2" id="KW-0067">ATP-binding</keyword>
<dbReference type="EMBL" id="PGOL01004026">
    <property type="protein sequence ID" value="PKI38754.1"/>
    <property type="molecule type" value="Genomic_DNA"/>
</dbReference>
<reference evidence="6" key="1">
    <citation type="journal article" date="2017" name="Plant J.">
        <title>The pomegranate (Punica granatum L.) genome and the genomics of punicalagin biosynthesis.</title>
        <authorList>
            <person name="Qin G."/>
            <person name="Xu C."/>
            <person name="Ming R."/>
            <person name="Tang H."/>
            <person name="Guyot R."/>
            <person name="Kramer E.M."/>
            <person name="Hu Y."/>
            <person name="Yi X."/>
            <person name="Qi Y."/>
            <person name="Xu X."/>
            <person name="Gao Z."/>
            <person name="Pan H."/>
            <person name="Jian J."/>
            <person name="Tian Y."/>
            <person name="Yue Z."/>
            <person name="Xu Y."/>
        </authorList>
    </citation>
    <scope>NUCLEOTIDE SEQUENCE [LARGE SCALE GENOMIC DNA]</scope>
    <source>
        <strain evidence="6">cv. Dabenzi</strain>
    </source>
</reference>
<evidence type="ECO:0000256" key="2">
    <source>
        <dbReference type="ARBA" id="ARBA00022840"/>
    </source>
</evidence>